<dbReference type="Proteomes" id="UP001153387">
    <property type="component" value="Unassembled WGS sequence"/>
</dbReference>
<evidence type="ECO:0000313" key="2">
    <source>
        <dbReference type="Proteomes" id="UP001153387"/>
    </source>
</evidence>
<proteinExistence type="predicted"/>
<dbReference type="Pfam" id="PF00300">
    <property type="entry name" value="His_Phos_1"/>
    <property type="match status" value="1"/>
</dbReference>
<gene>
    <name evidence="1" type="ORF">OMP38_11550</name>
</gene>
<organism evidence="1 2">
    <name type="scientific">Cohnella ginsengisoli</name>
    <dbReference type="NCBI Taxonomy" id="425004"/>
    <lineage>
        <taxon>Bacteria</taxon>
        <taxon>Bacillati</taxon>
        <taxon>Bacillota</taxon>
        <taxon>Bacilli</taxon>
        <taxon>Bacillales</taxon>
        <taxon>Paenibacillaceae</taxon>
        <taxon>Cohnella</taxon>
    </lineage>
</organism>
<keyword evidence="2" id="KW-1185">Reference proteome</keyword>
<sequence length="95" mass="11077">MKRSERFTAILALHSKTGNQAMRLKKRAVNQIEQILVQYAGKRIVLGTHGDILTLILNHFNREYDFDFWASTTMPDIYESVFEGTQFVQVTRKWG</sequence>
<name>A0A9X4KGQ2_9BACL</name>
<dbReference type="RefSeq" id="WP_277565311.1">
    <property type="nucleotide sequence ID" value="NZ_JAPDHZ010000003.1"/>
</dbReference>
<dbReference type="SUPFAM" id="SSF53254">
    <property type="entry name" value="Phosphoglycerate mutase-like"/>
    <property type="match status" value="1"/>
</dbReference>
<reference evidence="1 2" key="1">
    <citation type="submission" date="2022-10" db="EMBL/GenBank/DDBJ databases">
        <title>Comparative genomic analysis of Cohnella hashimotonis sp. nov., isolated from the International Space Station.</title>
        <authorList>
            <person name="Simpson A."/>
            <person name="Venkateswaran K."/>
        </authorList>
    </citation>
    <scope>NUCLEOTIDE SEQUENCE [LARGE SCALE GENOMIC DNA]</scope>
    <source>
        <strain evidence="1 2">DSM 18997</strain>
    </source>
</reference>
<evidence type="ECO:0000313" key="1">
    <source>
        <dbReference type="EMBL" id="MDG0791431.1"/>
    </source>
</evidence>
<accession>A0A9X4KGQ2</accession>
<dbReference type="EMBL" id="JAPDHZ010000003">
    <property type="protein sequence ID" value="MDG0791431.1"/>
    <property type="molecule type" value="Genomic_DNA"/>
</dbReference>
<dbReference type="AlphaFoldDB" id="A0A9X4KGQ2"/>
<dbReference type="InterPro" id="IPR013078">
    <property type="entry name" value="His_Pase_superF_clade-1"/>
</dbReference>
<comment type="caution">
    <text evidence="1">The sequence shown here is derived from an EMBL/GenBank/DDBJ whole genome shotgun (WGS) entry which is preliminary data.</text>
</comment>
<protein>
    <submittedName>
        <fullName evidence="1">Histidine phosphatase family protein</fullName>
    </submittedName>
</protein>
<dbReference type="InterPro" id="IPR029033">
    <property type="entry name" value="His_PPase_superfam"/>
</dbReference>